<gene>
    <name evidence="4" type="ORF">FC80_GL000187</name>
</gene>
<dbReference type="InterPro" id="IPR009057">
    <property type="entry name" value="Homeodomain-like_sf"/>
</dbReference>
<evidence type="ECO:0000259" key="3">
    <source>
        <dbReference type="PROSITE" id="PS50977"/>
    </source>
</evidence>
<dbReference type="GO" id="GO:0003677">
    <property type="term" value="F:DNA binding"/>
    <property type="evidence" value="ECO:0007669"/>
    <property type="project" value="UniProtKB-UniRule"/>
</dbReference>
<evidence type="ECO:0000313" key="5">
    <source>
        <dbReference type="Proteomes" id="UP000051131"/>
    </source>
</evidence>
<reference evidence="4 5" key="1">
    <citation type="journal article" date="2015" name="Genome Announc.">
        <title>Expanding the biotechnology potential of lactobacilli through comparative genomics of 213 strains and associated genera.</title>
        <authorList>
            <person name="Sun Z."/>
            <person name="Harris H.M."/>
            <person name="McCann A."/>
            <person name="Guo C."/>
            <person name="Argimon S."/>
            <person name="Zhang W."/>
            <person name="Yang X."/>
            <person name="Jeffery I.B."/>
            <person name="Cooney J.C."/>
            <person name="Kagawa T.F."/>
            <person name="Liu W."/>
            <person name="Song Y."/>
            <person name="Salvetti E."/>
            <person name="Wrobel A."/>
            <person name="Rasinkangas P."/>
            <person name="Parkhill J."/>
            <person name="Rea M.C."/>
            <person name="O'Sullivan O."/>
            <person name="Ritari J."/>
            <person name="Douillard F.P."/>
            <person name="Paul Ross R."/>
            <person name="Yang R."/>
            <person name="Briner A.E."/>
            <person name="Felis G.E."/>
            <person name="de Vos W.M."/>
            <person name="Barrangou R."/>
            <person name="Klaenhammer T.R."/>
            <person name="Caufield P.W."/>
            <person name="Cui Y."/>
            <person name="Zhang H."/>
            <person name="O'Toole P.W."/>
        </authorList>
    </citation>
    <scope>NUCLEOTIDE SEQUENCE [LARGE SCALE GENOMIC DNA]</scope>
    <source>
        <strain evidence="4 5">DSM 21116</strain>
    </source>
</reference>
<sequence>MEEIVAKSGLKNFTMSQIATTLHISKKTIYKYFKNKDELIKDYVGEIFESNSFELDKIMNSDSDDFGKIYAILKITHKYRLPVSSLNEIKVSYPDLWNDFISLKEKNISCIFELLEHAKKIGKLKEDTNLRVLAKLLIKVGILVTDPKFLNDNEISLKDALNAIIKGILYGIVNDNRNEQLGE</sequence>
<dbReference type="Pfam" id="PF00440">
    <property type="entry name" value="TetR_N"/>
    <property type="match status" value="1"/>
</dbReference>
<dbReference type="InterPro" id="IPR036271">
    <property type="entry name" value="Tet_transcr_reg_TetR-rel_C_sf"/>
</dbReference>
<feature type="DNA-binding region" description="H-T-H motif" evidence="2">
    <location>
        <begin position="14"/>
        <end position="33"/>
    </location>
</feature>
<dbReference type="EMBL" id="AYZE01000008">
    <property type="protein sequence ID" value="KRM92007.1"/>
    <property type="molecule type" value="Genomic_DNA"/>
</dbReference>
<evidence type="ECO:0000256" key="2">
    <source>
        <dbReference type="PROSITE-ProRule" id="PRU00335"/>
    </source>
</evidence>
<dbReference type="PROSITE" id="PS50977">
    <property type="entry name" value="HTH_TETR_2"/>
    <property type="match status" value="1"/>
</dbReference>
<proteinExistence type="predicted"/>
<dbReference type="Proteomes" id="UP000051131">
    <property type="component" value="Unassembled WGS sequence"/>
</dbReference>
<name>A0A0R2CKN9_9LACO</name>
<dbReference type="SUPFAM" id="SSF48498">
    <property type="entry name" value="Tetracyclin repressor-like, C-terminal domain"/>
    <property type="match status" value="1"/>
</dbReference>
<dbReference type="Gene3D" id="1.10.357.10">
    <property type="entry name" value="Tetracycline Repressor, domain 2"/>
    <property type="match status" value="1"/>
</dbReference>
<dbReference type="AlphaFoldDB" id="A0A0R2CKN9"/>
<accession>A0A0R2CKN9</accession>
<keyword evidence="5" id="KW-1185">Reference proteome</keyword>
<organism evidence="4 5">
    <name type="scientific">Liquorilactobacillus cacaonum DSM 21116</name>
    <dbReference type="NCBI Taxonomy" id="1423729"/>
    <lineage>
        <taxon>Bacteria</taxon>
        <taxon>Bacillati</taxon>
        <taxon>Bacillota</taxon>
        <taxon>Bacilli</taxon>
        <taxon>Lactobacillales</taxon>
        <taxon>Lactobacillaceae</taxon>
        <taxon>Liquorilactobacillus</taxon>
    </lineage>
</organism>
<dbReference type="Gene3D" id="1.10.10.60">
    <property type="entry name" value="Homeodomain-like"/>
    <property type="match status" value="1"/>
</dbReference>
<keyword evidence="1 2" id="KW-0238">DNA-binding</keyword>
<dbReference type="STRING" id="1423729.FC80_GL000187"/>
<protein>
    <recommendedName>
        <fullName evidence="3">HTH tetR-type domain-containing protein</fullName>
    </recommendedName>
</protein>
<dbReference type="PATRIC" id="fig|1423729.3.peg.188"/>
<dbReference type="SUPFAM" id="SSF46689">
    <property type="entry name" value="Homeodomain-like"/>
    <property type="match status" value="1"/>
</dbReference>
<feature type="domain" description="HTH tetR-type" evidence="3">
    <location>
        <begin position="1"/>
        <end position="51"/>
    </location>
</feature>
<evidence type="ECO:0000313" key="4">
    <source>
        <dbReference type="EMBL" id="KRM92007.1"/>
    </source>
</evidence>
<comment type="caution">
    <text evidence="4">The sequence shown here is derived from an EMBL/GenBank/DDBJ whole genome shotgun (WGS) entry which is preliminary data.</text>
</comment>
<evidence type="ECO:0000256" key="1">
    <source>
        <dbReference type="ARBA" id="ARBA00023125"/>
    </source>
</evidence>
<dbReference type="InterPro" id="IPR001647">
    <property type="entry name" value="HTH_TetR"/>
</dbReference>